<dbReference type="STRING" id="1036808.A0A0C3CXH9"/>
<proteinExistence type="predicted"/>
<reference evidence="2" key="2">
    <citation type="submission" date="2015-01" db="EMBL/GenBank/DDBJ databases">
        <title>Evolutionary Origins and Diversification of the Mycorrhizal Mutualists.</title>
        <authorList>
            <consortium name="DOE Joint Genome Institute"/>
            <consortium name="Mycorrhizal Genomics Consortium"/>
            <person name="Kohler A."/>
            <person name="Kuo A."/>
            <person name="Nagy L.G."/>
            <person name="Floudas D."/>
            <person name="Copeland A."/>
            <person name="Barry K.W."/>
            <person name="Cichocki N."/>
            <person name="Veneault-Fourrey C."/>
            <person name="LaButti K."/>
            <person name="Lindquist E.A."/>
            <person name="Lipzen A."/>
            <person name="Lundell T."/>
            <person name="Morin E."/>
            <person name="Murat C."/>
            <person name="Riley R."/>
            <person name="Ohm R."/>
            <person name="Sun H."/>
            <person name="Tunlid A."/>
            <person name="Henrissat B."/>
            <person name="Grigoriev I.V."/>
            <person name="Hibbett D.S."/>
            <person name="Martin F."/>
        </authorList>
    </citation>
    <scope>NUCLEOTIDE SEQUENCE [LARGE SCALE GENOMIC DNA]</scope>
    <source>
        <strain evidence="2">Foug A</strain>
    </source>
</reference>
<dbReference type="Gene3D" id="1.10.510.10">
    <property type="entry name" value="Transferase(Phosphotransferase) domain 1"/>
    <property type="match status" value="1"/>
</dbReference>
<keyword evidence="2" id="KW-1185">Reference proteome</keyword>
<dbReference type="EMBL" id="KN822184">
    <property type="protein sequence ID" value="KIM53280.1"/>
    <property type="molecule type" value="Genomic_DNA"/>
</dbReference>
<dbReference type="OrthoDB" id="3203292at2759"/>
<reference evidence="1 2" key="1">
    <citation type="submission" date="2014-04" db="EMBL/GenBank/DDBJ databases">
        <authorList>
            <consortium name="DOE Joint Genome Institute"/>
            <person name="Kuo A."/>
            <person name="Kohler A."/>
            <person name="Nagy L.G."/>
            <person name="Floudas D."/>
            <person name="Copeland A."/>
            <person name="Barry K.W."/>
            <person name="Cichocki N."/>
            <person name="Veneault-Fourrey C."/>
            <person name="LaButti K."/>
            <person name="Lindquist E.A."/>
            <person name="Lipzen A."/>
            <person name="Lundell T."/>
            <person name="Morin E."/>
            <person name="Murat C."/>
            <person name="Sun H."/>
            <person name="Tunlid A."/>
            <person name="Henrissat B."/>
            <person name="Grigoriev I.V."/>
            <person name="Hibbett D.S."/>
            <person name="Martin F."/>
            <person name="Nordberg H.P."/>
            <person name="Cantor M.N."/>
            <person name="Hua S.X."/>
        </authorList>
    </citation>
    <scope>NUCLEOTIDE SEQUENCE [LARGE SCALE GENOMIC DNA]</scope>
    <source>
        <strain evidence="1 2">Foug A</strain>
    </source>
</reference>
<evidence type="ECO:0000313" key="2">
    <source>
        <dbReference type="Proteomes" id="UP000053989"/>
    </source>
</evidence>
<dbReference type="SUPFAM" id="SSF56112">
    <property type="entry name" value="Protein kinase-like (PK-like)"/>
    <property type="match status" value="1"/>
</dbReference>
<evidence type="ECO:0000313" key="1">
    <source>
        <dbReference type="EMBL" id="KIM53280.1"/>
    </source>
</evidence>
<accession>A0A0C3CXH9</accession>
<dbReference type="HOGENOM" id="CLU_2564785_0_0_1"/>
<dbReference type="InterPro" id="IPR011009">
    <property type="entry name" value="Kinase-like_dom_sf"/>
</dbReference>
<feature type="non-terminal residue" evidence="1">
    <location>
        <position position="82"/>
    </location>
</feature>
<dbReference type="AlphaFoldDB" id="A0A0C3CXH9"/>
<name>A0A0C3CXH9_9AGAM</name>
<organism evidence="1 2">
    <name type="scientific">Scleroderma citrinum Foug A</name>
    <dbReference type="NCBI Taxonomy" id="1036808"/>
    <lineage>
        <taxon>Eukaryota</taxon>
        <taxon>Fungi</taxon>
        <taxon>Dikarya</taxon>
        <taxon>Basidiomycota</taxon>
        <taxon>Agaricomycotina</taxon>
        <taxon>Agaricomycetes</taxon>
        <taxon>Agaricomycetidae</taxon>
        <taxon>Boletales</taxon>
        <taxon>Sclerodermatineae</taxon>
        <taxon>Sclerodermataceae</taxon>
        <taxon>Scleroderma</taxon>
    </lineage>
</organism>
<dbReference type="InParanoid" id="A0A0C3CXH9"/>
<sequence length="82" mass="9001">EVVIKIAKSNANAATLLHKYQVLQELGESCGIPKALWLGCEGNFHIMVLKCFGPSLVDHFRECGQRFSLDTVTLLAAQLVSQ</sequence>
<dbReference type="Proteomes" id="UP000053989">
    <property type="component" value="Unassembled WGS sequence"/>
</dbReference>
<evidence type="ECO:0008006" key="3">
    <source>
        <dbReference type="Google" id="ProtNLM"/>
    </source>
</evidence>
<feature type="non-terminal residue" evidence="1">
    <location>
        <position position="1"/>
    </location>
</feature>
<gene>
    <name evidence="1" type="ORF">SCLCIDRAFT_57892</name>
</gene>
<protein>
    <recommendedName>
        <fullName evidence="3">Protein kinase domain-containing protein</fullName>
    </recommendedName>
</protein>